<keyword evidence="2" id="KW-0812">Transmembrane</keyword>
<gene>
    <name evidence="4" type="ORF">FTX54_014965</name>
</gene>
<dbReference type="KEGG" id="ahal:FTX54_014965"/>
<name>A0A5C7FJ93_9BACI</name>
<feature type="region of interest" description="Disordered" evidence="1">
    <location>
        <begin position="31"/>
        <end position="61"/>
    </location>
</feature>
<evidence type="ECO:0000313" key="5">
    <source>
        <dbReference type="Proteomes" id="UP000321816"/>
    </source>
</evidence>
<evidence type="ECO:0000259" key="3">
    <source>
        <dbReference type="Pfam" id="PF13240"/>
    </source>
</evidence>
<accession>A0A5C7FJ93</accession>
<keyword evidence="2" id="KW-0472">Membrane</keyword>
<dbReference type="Proteomes" id="UP000321816">
    <property type="component" value="Chromosome"/>
</dbReference>
<keyword evidence="5" id="KW-1185">Reference proteome</keyword>
<organism evidence="4 5">
    <name type="scientific">Alkalicoccus halolimnae</name>
    <dbReference type="NCBI Taxonomy" id="1667239"/>
    <lineage>
        <taxon>Bacteria</taxon>
        <taxon>Bacillati</taxon>
        <taxon>Bacillota</taxon>
        <taxon>Bacilli</taxon>
        <taxon>Bacillales</taxon>
        <taxon>Bacillaceae</taxon>
        <taxon>Alkalicoccus</taxon>
    </lineage>
</organism>
<evidence type="ECO:0000256" key="2">
    <source>
        <dbReference type="SAM" id="Phobius"/>
    </source>
</evidence>
<dbReference type="InterPro" id="IPR026870">
    <property type="entry name" value="Zinc_ribbon_dom"/>
</dbReference>
<dbReference type="OrthoDB" id="2837961at2"/>
<dbReference type="RefSeq" id="WP_147803660.1">
    <property type="nucleotide sequence ID" value="NZ_CP144914.1"/>
</dbReference>
<feature type="domain" description="Zinc-ribbon" evidence="3">
    <location>
        <begin position="2"/>
        <end position="24"/>
    </location>
</feature>
<protein>
    <submittedName>
        <fullName evidence="4">Zinc ribbon domain-containing protein</fullName>
    </submittedName>
</protein>
<feature type="transmembrane region" description="Helical" evidence="2">
    <location>
        <begin position="146"/>
        <end position="164"/>
    </location>
</feature>
<feature type="transmembrane region" description="Helical" evidence="2">
    <location>
        <begin position="240"/>
        <end position="261"/>
    </location>
</feature>
<evidence type="ECO:0000313" key="4">
    <source>
        <dbReference type="EMBL" id="WWD79679.1"/>
    </source>
</evidence>
<keyword evidence="2" id="KW-1133">Transmembrane helix</keyword>
<proteinExistence type="predicted"/>
<reference evidence="4 5" key="1">
    <citation type="submission" date="2024-01" db="EMBL/GenBank/DDBJ databases">
        <title>Complete Genome Sequence of Alkalicoccus halolimnae BZ-SZ-XJ29T, a Moderately Halophilic Bacterium Isolated from a Salt Lake.</title>
        <authorList>
            <person name="Zhao B."/>
        </authorList>
    </citation>
    <scope>NUCLEOTIDE SEQUENCE [LARGE SCALE GENOMIC DNA]</scope>
    <source>
        <strain evidence="4 5">BZ-SZ-XJ29</strain>
    </source>
</reference>
<evidence type="ECO:0000256" key="1">
    <source>
        <dbReference type="SAM" id="MobiDB-lite"/>
    </source>
</evidence>
<feature type="compositionally biased region" description="Low complexity" evidence="1">
    <location>
        <begin position="34"/>
        <end position="56"/>
    </location>
</feature>
<dbReference type="EMBL" id="CP144914">
    <property type="protein sequence ID" value="WWD79679.1"/>
    <property type="molecule type" value="Genomic_DNA"/>
</dbReference>
<dbReference type="Pfam" id="PF13240">
    <property type="entry name" value="Zn_Ribbon_1"/>
    <property type="match status" value="1"/>
</dbReference>
<feature type="transmembrane region" description="Helical" evidence="2">
    <location>
        <begin position="106"/>
        <end position="126"/>
    </location>
</feature>
<sequence length="275" mass="29188">MHCRNCGAQNEAEDKFCGTCGSHLVLAEVTSPQSETSPEAEAGAAPAAEANPSEQAKTSTMQSVESLLDKPYVEKGKEVGKNYGSYLLASLKAPVNHAKSIDQAGITNGLITMALFAFFLPLSLYITANSVQLVSLPFGTVVVRPTIVLFITLLATAGVTILSLKMMKVNSSYKVLINRLGSLLVIPMGLVVSAFVLALLSINILSSFTVMVAAGLVPLSMLATIFSYDNKNTDGVDSFYGVLIAMVGFTILLAFISYVLLEAMMTGITNQIPDF</sequence>
<feature type="transmembrane region" description="Helical" evidence="2">
    <location>
        <begin position="208"/>
        <end position="228"/>
    </location>
</feature>
<dbReference type="AlphaFoldDB" id="A0A5C7FJ93"/>
<feature type="transmembrane region" description="Helical" evidence="2">
    <location>
        <begin position="176"/>
        <end position="202"/>
    </location>
</feature>